<reference evidence="1 2" key="1">
    <citation type="submission" date="2022-10" db="EMBL/GenBank/DDBJ databases">
        <title>Luteolibacter flavescens strain MCCC 1K03193, whole genome shotgun sequencing project.</title>
        <authorList>
            <person name="Zhao G."/>
            <person name="Shen L."/>
        </authorList>
    </citation>
    <scope>NUCLEOTIDE SEQUENCE [LARGE SCALE GENOMIC DNA]</scope>
    <source>
        <strain evidence="1 2">MCCC 1K03193</strain>
    </source>
</reference>
<comment type="caution">
    <text evidence="1">The sequence shown here is derived from an EMBL/GenBank/DDBJ whole genome shotgun (WGS) entry which is preliminary data.</text>
</comment>
<proteinExistence type="predicted"/>
<dbReference type="RefSeq" id="WP_264501465.1">
    <property type="nucleotide sequence ID" value="NZ_JAPDDS010000006.1"/>
</dbReference>
<gene>
    <name evidence="1" type="ORF">OKA04_12280</name>
</gene>
<protein>
    <recommendedName>
        <fullName evidence="3">N4-gp56 family major capsid protein</fullName>
    </recommendedName>
</protein>
<sequence length="507" mass="54494">MAYNSDSNVKILSEYIAEDPKLKGEVFSKTLHMAATQQNAFAGFTSKYTGGASLMGVRSIFVENSDLSGGGADKVNFTVVGTPGGPGAKGSQELTGRTSTSIMKTWDVAIGLYRDGFELTKEELHLMTTGGKLTSTLLKLLGKKMGINRQNDMMMRLRKAVDGNLYRVNNRASDNDLLATDTLSLDLCSAARSRLGRLGGLPMQVKRSGTGSAIDGYLIFGGRTAMLPIRNDDGFQLALANGHARGEMNANFTGELIDWQGMPFFEMRETDEAWDDYTGGAMSPTGINNVAFSIASAAADCKLVTNPANLLSQYWQFFYGHAFKFFITDNPAADPTEYYAWACNPDGSRCFIAYTGSGNNGNQIVITKILATTAGTSTKGAKIVGQLNLGTTPTVAANVITPDADSNLPAGYVYKDQVQAGAYIIQANARGVCLGESYVFGAMAACFAYGGIRNALIEQERDYGHIQGRGYEEFFGTGVTKNPRGKPVSYLLVRHAIEHEGFPCPSI</sequence>
<evidence type="ECO:0008006" key="3">
    <source>
        <dbReference type="Google" id="ProtNLM"/>
    </source>
</evidence>
<dbReference type="EMBL" id="JAPDDS010000006">
    <property type="protein sequence ID" value="MCW1885508.1"/>
    <property type="molecule type" value="Genomic_DNA"/>
</dbReference>
<evidence type="ECO:0000313" key="1">
    <source>
        <dbReference type="EMBL" id="MCW1885508.1"/>
    </source>
</evidence>
<organism evidence="1 2">
    <name type="scientific">Luteolibacter flavescens</name>
    <dbReference type="NCBI Taxonomy" id="1859460"/>
    <lineage>
        <taxon>Bacteria</taxon>
        <taxon>Pseudomonadati</taxon>
        <taxon>Verrucomicrobiota</taxon>
        <taxon>Verrucomicrobiia</taxon>
        <taxon>Verrucomicrobiales</taxon>
        <taxon>Verrucomicrobiaceae</taxon>
        <taxon>Luteolibacter</taxon>
    </lineage>
</organism>
<accession>A0ABT3FPK4</accession>
<name>A0ABT3FPK4_9BACT</name>
<keyword evidence="2" id="KW-1185">Reference proteome</keyword>
<evidence type="ECO:0000313" key="2">
    <source>
        <dbReference type="Proteomes" id="UP001207930"/>
    </source>
</evidence>
<dbReference type="Proteomes" id="UP001207930">
    <property type="component" value="Unassembled WGS sequence"/>
</dbReference>